<sequence length="355" mass="40638">MRLSRACQLSRVGSLALLELMWARSYRGNSNMARRQQFDHRDEFNQAMRSAAHQADLHMIQWLLGHFPDIPISEMVVRAAAASGRSGMLQLLEGTKTRAAIPWTKFILIVAANCGHWGVMHWLHERWDSTHGTRQANTELVLAAFEQNNVEELKWALGNGYGVWRSSYCSFYGGDWRYKTEMLRYMLDGGHAEERIARDALVEASEKGDLSFMQWLVSYMEAIHVDVGVDNISLSMENACDRGHLDIVQWLLAYQDNFPSDDDVVVCMEMAMINAARRGALEVVRWLYETYATDSSIDLLAGVSQILMPVYVLDQRWMLQQVTVVFTCSNIFMKPMLRRDESRQLTKHSSSIIKS</sequence>
<dbReference type="Proteomes" id="UP000053236">
    <property type="component" value="Unassembled WGS sequence"/>
</dbReference>
<gene>
    <name evidence="1" type="ORF">L915_20054</name>
</gene>
<dbReference type="EMBL" id="KI689462">
    <property type="protein sequence ID" value="ETK72980.1"/>
    <property type="molecule type" value="Genomic_DNA"/>
</dbReference>
<dbReference type="InterPro" id="IPR052050">
    <property type="entry name" value="SecEffector_AnkRepeat"/>
</dbReference>
<dbReference type="AlphaFoldDB" id="W2FSD6"/>
<dbReference type="Gene3D" id="1.25.40.20">
    <property type="entry name" value="Ankyrin repeat-containing domain"/>
    <property type="match status" value="1"/>
</dbReference>
<name>W2FSD6_PHYNI</name>
<dbReference type="InterPro" id="IPR036770">
    <property type="entry name" value="Ankyrin_rpt-contain_sf"/>
</dbReference>
<proteinExistence type="predicted"/>
<evidence type="ECO:0000313" key="1">
    <source>
        <dbReference type="EMBL" id="ETK72980.1"/>
    </source>
</evidence>
<dbReference type="PANTHER" id="PTHR46586:SF3">
    <property type="entry name" value="ANKYRIN REPEAT-CONTAINING PROTEIN"/>
    <property type="match status" value="1"/>
</dbReference>
<evidence type="ECO:0008006" key="2">
    <source>
        <dbReference type="Google" id="ProtNLM"/>
    </source>
</evidence>
<dbReference type="VEuPathDB" id="FungiDB:PPTG_05930"/>
<organism evidence="1">
    <name type="scientific">Phytophthora nicotianae</name>
    <name type="common">Potato buckeye rot agent</name>
    <name type="synonym">Phytophthora parasitica</name>
    <dbReference type="NCBI Taxonomy" id="4792"/>
    <lineage>
        <taxon>Eukaryota</taxon>
        <taxon>Sar</taxon>
        <taxon>Stramenopiles</taxon>
        <taxon>Oomycota</taxon>
        <taxon>Peronosporomycetes</taxon>
        <taxon>Peronosporales</taxon>
        <taxon>Peronosporaceae</taxon>
        <taxon>Phytophthora</taxon>
    </lineage>
</organism>
<dbReference type="PANTHER" id="PTHR46586">
    <property type="entry name" value="ANKYRIN REPEAT-CONTAINING PROTEIN"/>
    <property type="match status" value="1"/>
</dbReference>
<reference evidence="1" key="1">
    <citation type="submission" date="2013-11" db="EMBL/GenBank/DDBJ databases">
        <title>The Genome Sequence of Phytophthora parasitica CJ02B3.</title>
        <authorList>
            <consortium name="The Broad Institute Genomics Platform"/>
            <person name="Russ C."/>
            <person name="Tyler B."/>
            <person name="Panabieres F."/>
            <person name="Shan W."/>
            <person name="Tripathy S."/>
            <person name="Grunwald N."/>
            <person name="Machado M."/>
            <person name="Johnson C.S."/>
            <person name="Arredondo F."/>
            <person name="Hong C."/>
            <person name="Coffey M."/>
            <person name="Young S.K."/>
            <person name="Zeng Q."/>
            <person name="Gargeya S."/>
            <person name="Fitzgerald M."/>
            <person name="Abouelleil A."/>
            <person name="Alvarado L."/>
            <person name="Chapman S.B."/>
            <person name="Gainer-Dewar J."/>
            <person name="Goldberg J."/>
            <person name="Griggs A."/>
            <person name="Gujja S."/>
            <person name="Hansen M."/>
            <person name="Howarth C."/>
            <person name="Imamovic A."/>
            <person name="Ireland A."/>
            <person name="Larimer J."/>
            <person name="McCowan C."/>
            <person name="Murphy C."/>
            <person name="Pearson M."/>
            <person name="Poon T.W."/>
            <person name="Priest M."/>
            <person name="Roberts A."/>
            <person name="Saif S."/>
            <person name="Shea T."/>
            <person name="Sykes S."/>
            <person name="Wortman J."/>
            <person name="Nusbaum C."/>
            <person name="Birren B."/>
        </authorList>
    </citation>
    <scope>NUCLEOTIDE SEQUENCE [LARGE SCALE GENOMIC DNA]</scope>
    <source>
        <strain evidence="1">CJ02B3</strain>
    </source>
</reference>
<dbReference type="SUPFAM" id="SSF48403">
    <property type="entry name" value="Ankyrin repeat"/>
    <property type="match status" value="1"/>
</dbReference>
<protein>
    <recommendedName>
        <fullName evidence="2">Ankyrin repeat-containing domain</fullName>
    </recommendedName>
</protein>
<accession>W2FSD6</accession>